<dbReference type="Proteomes" id="UP000887043">
    <property type="component" value="Unassembled WGS sequence"/>
</dbReference>
<evidence type="ECO:0000313" key="11">
    <source>
        <dbReference type="Proteomes" id="UP000887043"/>
    </source>
</evidence>
<dbReference type="GO" id="GO:0006534">
    <property type="term" value="P:cysteine metabolic process"/>
    <property type="evidence" value="ECO:0007669"/>
    <property type="project" value="UniProtKB-UniRule"/>
</dbReference>
<dbReference type="SUPFAM" id="SSF53383">
    <property type="entry name" value="PLP-dependent transferases"/>
    <property type="match status" value="1"/>
</dbReference>
<dbReference type="InterPro" id="IPR015421">
    <property type="entry name" value="PyrdxlP-dep_Trfase_major"/>
</dbReference>
<organism evidence="10 11">
    <name type="scientific">Segatella bryantii</name>
    <name type="common">Prevotella bryantii</name>
    <dbReference type="NCBI Taxonomy" id="77095"/>
    <lineage>
        <taxon>Bacteria</taxon>
        <taxon>Pseudomonadati</taxon>
        <taxon>Bacteroidota</taxon>
        <taxon>Bacteroidia</taxon>
        <taxon>Bacteroidales</taxon>
        <taxon>Prevotellaceae</taxon>
        <taxon>Segatella</taxon>
    </lineage>
</organism>
<dbReference type="EC" id="2.8.1.7" evidence="3 8"/>
<proteinExistence type="inferred from homology"/>
<dbReference type="InterPro" id="IPR010970">
    <property type="entry name" value="Cys_dSase_SufS"/>
</dbReference>
<dbReference type="InterPro" id="IPR015422">
    <property type="entry name" value="PyrdxlP-dep_Trfase_small"/>
</dbReference>
<evidence type="ECO:0000259" key="9">
    <source>
        <dbReference type="Pfam" id="PF00266"/>
    </source>
</evidence>
<dbReference type="InterPro" id="IPR000192">
    <property type="entry name" value="Aminotrans_V_dom"/>
</dbReference>
<comment type="caution">
    <text evidence="10">The sequence shown here is derived from an EMBL/GenBank/DDBJ whole genome shotgun (WGS) entry which is preliminary data.</text>
</comment>
<evidence type="ECO:0000256" key="1">
    <source>
        <dbReference type="ARBA" id="ARBA00001933"/>
    </source>
</evidence>
<dbReference type="GO" id="GO:0030170">
    <property type="term" value="F:pyridoxal phosphate binding"/>
    <property type="evidence" value="ECO:0007669"/>
    <property type="project" value="UniProtKB-UniRule"/>
</dbReference>
<dbReference type="NCBIfam" id="TIGR01979">
    <property type="entry name" value="sufS"/>
    <property type="match status" value="1"/>
</dbReference>
<reference evidence="10" key="1">
    <citation type="submission" date="2021-08" db="EMBL/GenBank/DDBJ databases">
        <title>Prevotella lacticifex sp. nov., isolated from rumen of cow.</title>
        <authorList>
            <person name="Shinkai T."/>
            <person name="Ikeyama N."/>
            <person name="Kumagai M."/>
            <person name="Ohmori H."/>
            <person name="Sakamoto M."/>
            <person name="Ohkuma M."/>
            <person name="Mitsumori M."/>
        </authorList>
    </citation>
    <scope>NUCLEOTIDE SEQUENCE</scope>
    <source>
        <strain evidence="10">DSM 11371</strain>
    </source>
</reference>
<keyword evidence="5 8" id="KW-0663">Pyridoxal phosphate</keyword>
<protein>
    <recommendedName>
        <fullName evidence="3 8">Cysteine desulfurase</fullName>
        <ecNumber evidence="3 8">2.8.1.7</ecNumber>
    </recommendedName>
</protein>
<dbReference type="InterPro" id="IPR020578">
    <property type="entry name" value="Aminotrans_V_PyrdxlP_BS"/>
</dbReference>
<feature type="domain" description="Aminotransferase class V" evidence="9">
    <location>
        <begin position="119"/>
        <end position="488"/>
    </location>
</feature>
<comment type="similarity">
    <text evidence="2 8">Belongs to the class-V pyridoxal-phosphate-dependent aminotransferase family. Csd subfamily.</text>
</comment>
<dbReference type="GO" id="GO:0031071">
    <property type="term" value="F:cysteine desulfurase activity"/>
    <property type="evidence" value="ECO:0007669"/>
    <property type="project" value="UniProtKB-UniRule"/>
</dbReference>
<dbReference type="EMBL" id="BPTR01000001">
    <property type="protein sequence ID" value="GJG28617.1"/>
    <property type="molecule type" value="Genomic_DNA"/>
</dbReference>
<evidence type="ECO:0000256" key="5">
    <source>
        <dbReference type="ARBA" id="ARBA00022898"/>
    </source>
</evidence>
<dbReference type="CDD" id="cd06453">
    <property type="entry name" value="SufS_like"/>
    <property type="match status" value="1"/>
</dbReference>
<dbReference type="AlphaFoldDB" id="A0AA37HXX2"/>
<evidence type="ECO:0000256" key="7">
    <source>
        <dbReference type="RuleBase" id="RU004504"/>
    </source>
</evidence>
<gene>
    <name evidence="10" type="ORF">PRRU23_23170</name>
</gene>
<comment type="cofactor">
    <cofactor evidence="1 7">
        <name>pyridoxal 5'-phosphate</name>
        <dbReference type="ChEBI" id="CHEBI:597326"/>
    </cofactor>
</comment>
<evidence type="ECO:0000256" key="6">
    <source>
        <dbReference type="ARBA" id="ARBA00050776"/>
    </source>
</evidence>
<evidence type="ECO:0000256" key="3">
    <source>
        <dbReference type="ARBA" id="ARBA00012239"/>
    </source>
</evidence>
<name>A0AA37HXX2_SEGBR</name>
<evidence type="ECO:0000256" key="2">
    <source>
        <dbReference type="ARBA" id="ARBA00010447"/>
    </source>
</evidence>
<dbReference type="PROSITE" id="PS00595">
    <property type="entry name" value="AA_TRANSFER_CLASS_5"/>
    <property type="match status" value="1"/>
</dbReference>
<evidence type="ECO:0000313" key="10">
    <source>
        <dbReference type="EMBL" id="GJG28617.1"/>
    </source>
</evidence>
<dbReference type="Pfam" id="PF00266">
    <property type="entry name" value="Aminotran_5"/>
    <property type="match status" value="1"/>
</dbReference>
<evidence type="ECO:0000256" key="4">
    <source>
        <dbReference type="ARBA" id="ARBA00022679"/>
    </source>
</evidence>
<dbReference type="Gene3D" id="3.90.1150.10">
    <property type="entry name" value="Aspartate Aminotransferase, domain 1"/>
    <property type="match status" value="1"/>
</dbReference>
<keyword evidence="4 8" id="KW-0808">Transferase</keyword>
<dbReference type="InterPro" id="IPR015424">
    <property type="entry name" value="PyrdxlP-dep_Trfase"/>
</dbReference>
<comment type="function">
    <text evidence="8">Catalyzes the removal of elemental sulfur and selenium atoms from L-cysteine, L-cystine, L-selenocysteine, and L-selenocystine to produce L-alanine.</text>
</comment>
<dbReference type="PANTHER" id="PTHR43586:SF8">
    <property type="entry name" value="CYSTEINE DESULFURASE 1, CHLOROPLASTIC"/>
    <property type="match status" value="1"/>
</dbReference>
<dbReference type="PANTHER" id="PTHR43586">
    <property type="entry name" value="CYSTEINE DESULFURASE"/>
    <property type="match status" value="1"/>
</dbReference>
<comment type="catalytic activity">
    <reaction evidence="6 8">
        <text>(sulfur carrier)-H + L-cysteine = (sulfur carrier)-SH + L-alanine</text>
        <dbReference type="Rhea" id="RHEA:43892"/>
        <dbReference type="Rhea" id="RHEA-COMP:14737"/>
        <dbReference type="Rhea" id="RHEA-COMP:14739"/>
        <dbReference type="ChEBI" id="CHEBI:29917"/>
        <dbReference type="ChEBI" id="CHEBI:35235"/>
        <dbReference type="ChEBI" id="CHEBI:57972"/>
        <dbReference type="ChEBI" id="CHEBI:64428"/>
        <dbReference type="EC" id="2.8.1.7"/>
    </reaction>
</comment>
<evidence type="ECO:0000256" key="8">
    <source>
        <dbReference type="RuleBase" id="RU004506"/>
    </source>
</evidence>
<dbReference type="Gene3D" id="3.40.640.10">
    <property type="entry name" value="Type I PLP-dependent aspartate aminotransferase-like (Major domain)"/>
    <property type="match status" value="1"/>
</dbReference>
<sequence length="499" mass="55386">MIDINNISGYNIDDSGFELLRQVAQKYCPEEWQSERRTVIPDEKLNLSALIGLYDTTVSSPAEQSVTTTLPQDNGFGIGIPESEKLRTLHYEEVDTLNSEEIKKDFPVLNQQVNGHDLVWLDNGATTQKPLQVIDKISDYYKTYNSNIHRGAHTLAARATDAYEEAREKVQHFINAASSEEIIFVRGTTEGINLVAQTYGRQYLTPGDEVIVSELDHHANIVPWQRICQEKGCTLKAIPTDKNGDLVLSEFERLITPRTRFVSVGHVNNTFGTINDVKRIIEIAHSHNIPVLIDGAQSIAHTPVDVQQLGTDFFVFSGHKIYGPNGIGVVYGRKDILDKMQPWQGGGNMITDVTIEHTEYNVPPARFEAGTPNVADAIGLGAALDYVRHLGIRNIEAHEHKLTEYAREQLAQIKGLTLIGNPKHRVSVVSFVLDGIAVPETGTLLDKEGIAVRAGHHCAQPALRALGYEMSVRPTFALYNTREDVDKLVIALRKIVGSK</sequence>
<accession>A0AA37HXX2</accession>